<comment type="caution">
    <text evidence="2">The sequence shown here is derived from an EMBL/GenBank/DDBJ whole genome shotgun (WGS) entry which is preliminary data.</text>
</comment>
<proteinExistence type="predicted"/>
<feature type="region of interest" description="Disordered" evidence="1">
    <location>
        <begin position="1"/>
        <end position="63"/>
    </location>
</feature>
<name>A0ABN1IR37_9GAMM</name>
<dbReference type="Proteomes" id="UP001501523">
    <property type="component" value="Unassembled WGS sequence"/>
</dbReference>
<accession>A0ABN1IR37</accession>
<protein>
    <submittedName>
        <fullName evidence="2">Uncharacterized protein</fullName>
    </submittedName>
</protein>
<keyword evidence="3" id="KW-1185">Reference proteome</keyword>
<evidence type="ECO:0000313" key="3">
    <source>
        <dbReference type="Proteomes" id="UP001501523"/>
    </source>
</evidence>
<dbReference type="EMBL" id="BAAAEU010000024">
    <property type="protein sequence ID" value="GAA0719703.1"/>
    <property type="molecule type" value="Genomic_DNA"/>
</dbReference>
<gene>
    <name evidence="2" type="ORF">GCM10009105_28430</name>
</gene>
<sequence>MIACLEPRPLTQPSPPSKLGGEGFKSVPIHSLSPNGSIVGGEGGGEGAGPRMREVRANRVAQR</sequence>
<organism evidence="2 3">
    <name type="scientific">Dokdonella soli</name>
    <dbReference type="NCBI Taxonomy" id="529810"/>
    <lineage>
        <taxon>Bacteria</taxon>
        <taxon>Pseudomonadati</taxon>
        <taxon>Pseudomonadota</taxon>
        <taxon>Gammaproteobacteria</taxon>
        <taxon>Lysobacterales</taxon>
        <taxon>Rhodanobacteraceae</taxon>
        <taxon>Dokdonella</taxon>
    </lineage>
</organism>
<feature type="compositionally biased region" description="Gly residues" evidence="1">
    <location>
        <begin position="38"/>
        <end position="48"/>
    </location>
</feature>
<reference evidence="2 3" key="1">
    <citation type="journal article" date="2019" name="Int. J. Syst. Evol. Microbiol.">
        <title>The Global Catalogue of Microorganisms (GCM) 10K type strain sequencing project: providing services to taxonomists for standard genome sequencing and annotation.</title>
        <authorList>
            <consortium name="The Broad Institute Genomics Platform"/>
            <consortium name="The Broad Institute Genome Sequencing Center for Infectious Disease"/>
            <person name="Wu L."/>
            <person name="Ma J."/>
        </authorList>
    </citation>
    <scope>NUCLEOTIDE SEQUENCE [LARGE SCALE GENOMIC DNA]</scope>
    <source>
        <strain evidence="2 3">JCM 15421</strain>
    </source>
</reference>
<evidence type="ECO:0000313" key="2">
    <source>
        <dbReference type="EMBL" id="GAA0719703.1"/>
    </source>
</evidence>
<evidence type="ECO:0000256" key="1">
    <source>
        <dbReference type="SAM" id="MobiDB-lite"/>
    </source>
</evidence>